<gene>
    <name evidence="1" type="ORF">UFOPK1908_01220</name>
    <name evidence="2" type="ORF">UFOPK2282_00484</name>
    <name evidence="3" type="ORF">UFOPK3576_00622</name>
</gene>
<evidence type="ECO:0000313" key="1">
    <source>
        <dbReference type="EMBL" id="CAB4626681.1"/>
    </source>
</evidence>
<evidence type="ECO:0000313" key="2">
    <source>
        <dbReference type="EMBL" id="CAB4660153.1"/>
    </source>
</evidence>
<dbReference type="AlphaFoldDB" id="A0A6J6IPY4"/>
<sequence>MAPHSEHGYQAKIDSLVADITAARAELLADVDDLKNQLTLPSLGKRGLTAAAGIFTDEFGGIKPKRAAVTAGVLASVVGLKFMTRRHK</sequence>
<dbReference type="EMBL" id="CAEZVB010000069">
    <property type="protein sequence ID" value="CAB4626681.1"/>
    <property type="molecule type" value="Genomic_DNA"/>
</dbReference>
<name>A0A6J6IPY4_9ZZZZ</name>
<reference evidence="1" key="1">
    <citation type="submission" date="2020-05" db="EMBL/GenBank/DDBJ databases">
        <authorList>
            <person name="Chiriac C."/>
            <person name="Salcher M."/>
            <person name="Ghai R."/>
            <person name="Kavagutti S V."/>
        </authorList>
    </citation>
    <scope>NUCLEOTIDE SEQUENCE</scope>
</reference>
<evidence type="ECO:0000313" key="3">
    <source>
        <dbReference type="EMBL" id="CAB4903774.1"/>
    </source>
</evidence>
<protein>
    <submittedName>
        <fullName evidence="1">Unannotated protein</fullName>
    </submittedName>
</protein>
<dbReference type="EMBL" id="CAFBMO010000018">
    <property type="protein sequence ID" value="CAB4903774.1"/>
    <property type="molecule type" value="Genomic_DNA"/>
</dbReference>
<dbReference type="EMBL" id="CAEZWR010000041">
    <property type="protein sequence ID" value="CAB4660153.1"/>
    <property type="molecule type" value="Genomic_DNA"/>
</dbReference>
<proteinExistence type="predicted"/>
<accession>A0A6J6IPY4</accession>
<organism evidence="1">
    <name type="scientific">freshwater metagenome</name>
    <dbReference type="NCBI Taxonomy" id="449393"/>
    <lineage>
        <taxon>unclassified sequences</taxon>
        <taxon>metagenomes</taxon>
        <taxon>ecological metagenomes</taxon>
    </lineage>
</organism>